<keyword evidence="8 9" id="KW-0472">Membrane</keyword>
<comment type="subcellular location">
    <subcellularLocation>
        <location evidence="1">Cell inner membrane</location>
        <topology evidence="1">Multi-pass membrane protein</topology>
    </subcellularLocation>
</comment>
<gene>
    <name evidence="10" type="ORF">Ga0061064_1128</name>
</gene>
<evidence type="ECO:0000313" key="11">
    <source>
        <dbReference type="Proteomes" id="UP000182598"/>
    </source>
</evidence>
<evidence type="ECO:0000256" key="5">
    <source>
        <dbReference type="ARBA" id="ARBA00022519"/>
    </source>
</evidence>
<keyword evidence="11" id="KW-1185">Reference proteome</keyword>
<evidence type="ECO:0000256" key="1">
    <source>
        <dbReference type="ARBA" id="ARBA00004429"/>
    </source>
</evidence>
<reference evidence="11" key="1">
    <citation type="submission" date="2015-08" db="EMBL/GenBank/DDBJ databases">
        <authorList>
            <person name="Varghese N."/>
        </authorList>
    </citation>
    <scope>NUCLEOTIDE SEQUENCE [LARGE SCALE GENOMIC DNA]</scope>
    <source>
        <strain evidence="11">DSM 27808</strain>
    </source>
</reference>
<dbReference type="Pfam" id="PF04217">
    <property type="entry name" value="DUF412"/>
    <property type="match status" value="1"/>
</dbReference>
<keyword evidence="6 9" id="KW-0812">Transmembrane</keyword>
<feature type="transmembrane region" description="Helical" evidence="9">
    <location>
        <begin position="21"/>
        <end position="41"/>
    </location>
</feature>
<keyword evidence="7 9" id="KW-1133">Transmembrane helix</keyword>
<feature type="transmembrane region" description="Helical" evidence="9">
    <location>
        <begin position="61"/>
        <end position="83"/>
    </location>
</feature>
<evidence type="ECO:0000256" key="2">
    <source>
        <dbReference type="ARBA" id="ARBA00009474"/>
    </source>
</evidence>
<dbReference type="OrthoDB" id="7066670at2"/>
<dbReference type="Proteomes" id="UP000182598">
    <property type="component" value="Unassembled WGS sequence"/>
</dbReference>
<dbReference type="EMBL" id="CYHB01000002">
    <property type="protein sequence ID" value="CUA85169.1"/>
    <property type="molecule type" value="Genomic_DNA"/>
</dbReference>
<proteinExistence type="inferred from homology"/>
<dbReference type="NCBIfam" id="NF002493">
    <property type="entry name" value="PRK01816.1"/>
    <property type="match status" value="1"/>
</dbReference>
<evidence type="ECO:0000256" key="9">
    <source>
        <dbReference type="SAM" id="Phobius"/>
    </source>
</evidence>
<evidence type="ECO:0000256" key="3">
    <source>
        <dbReference type="ARBA" id="ARBA00018831"/>
    </source>
</evidence>
<comment type="similarity">
    <text evidence="2">Belongs to the UPF0208 family.</text>
</comment>
<dbReference type="GO" id="GO:0005886">
    <property type="term" value="C:plasma membrane"/>
    <property type="evidence" value="ECO:0007669"/>
    <property type="project" value="UniProtKB-SubCell"/>
</dbReference>
<keyword evidence="5" id="KW-0997">Cell inner membrane</keyword>
<organism evidence="10 11">
    <name type="scientific">Pseudidiomarina woesei</name>
    <dbReference type="NCBI Taxonomy" id="1381080"/>
    <lineage>
        <taxon>Bacteria</taxon>
        <taxon>Pseudomonadati</taxon>
        <taxon>Pseudomonadota</taxon>
        <taxon>Gammaproteobacteria</taxon>
        <taxon>Alteromonadales</taxon>
        <taxon>Idiomarinaceae</taxon>
        <taxon>Pseudidiomarina</taxon>
    </lineage>
</organism>
<dbReference type="InterPro" id="IPR007334">
    <property type="entry name" value="UPF0208"/>
</dbReference>
<accession>A0A0K6H366</accession>
<evidence type="ECO:0000256" key="4">
    <source>
        <dbReference type="ARBA" id="ARBA00022475"/>
    </source>
</evidence>
<evidence type="ECO:0000313" key="10">
    <source>
        <dbReference type="EMBL" id="CUA85169.1"/>
    </source>
</evidence>
<dbReference type="AlphaFoldDB" id="A0A0K6H366"/>
<evidence type="ECO:0000256" key="8">
    <source>
        <dbReference type="ARBA" id="ARBA00023136"/>
    </source>
</evidence>
<name>A0A0K6H366_9GAMM</name>
<keyword evidence="4" id="KW-1003">Cell membrane</keyword>
<evidence type="ECO:0000256" key="7">
    <source>
        <dbReference type="ARBA" id="ARBA00022989"/>
    </source>
</evidence>
<dbReference type="RefSeq" id="WP_055438786.1">
    <property type="nucleotide sequence ID" value="NZ_CYHB01000002.1"/>
</dbReference>
<sequence length="135" mass="15661">MSIFKTLKTGQDYARIWPRHAVVAAMTETRVIPAVAFAAKWMPALAVINLAVQWQWQGEHLLPQALVTSLFLLSMPFQGWFWLGRRANSQLTPRLHKWYQDLAHKLGVQAERKPTYMHLAKMLRKALHELPPEEH</sequence>
<evidence type="ECO:0000256" key="6">
    <source>
        <dbReference type="ARBA" id="ARBA00022692"/>
    </source>
</evidence>
<protein>
    <recommendedName>
        <fullName evidence="3">UPF0208 membrane protein YfbV</fullName>
    </recommendedName>
</protein>